<keyword evidence="2" id="KW-1133">Transmembrane helix</keyword>
<dbReference type="EMBL" id="HBGQ01098516">
    <property type="protein sequence ID" value="CAD9538109.1"/>
    <property type="molecule type" value="Transcribed_RNA"/>
</dbReference>
<keyword evidence="2" id="KW-0472">Membrane</keyword>
<feature type="region of interest" description="Disordered" evidence="1">
    <location>
        <begin position="337"/>
        <end position="356"/>
    </location>
</feature>
<evidence type="ECO:0000256" key="1">
    <source>
        <dbReference type="SAM" id="MobiDB-lite"/>
    </source>
</evidence>
<keyword evidence="2" id="KW-0812">Transmembrane</keyword>
<reference evidence="3" key="1">
    <citation type="submission" date="2021-01" db="EMBL/GenBank/DDBJ databases">
        <authorList>
            <person name="Corre E."/>
            <person name="Pelletier E."/>
            <person name="Niang G."/>
            <person name="Scheremetjew M."/>
            <person name="Finn R."/>
            <person name="Kale V."/>
            <person name="Holt S."/>
            <person name="Cochrane G."/>
            <person name="Meng A."/>
            <person name="Brown T."/>
            <person name="Cohen L."/>
        </authorList>
    </citation>
    <scope>NUCLEOTIDE SEQUENCE</scope>
    <source>
        <strain evidence="3">CCMP2222</strain>
    </source>
</reference>
<dbReference type="AlphaFoldDB" id="A0A7S2NFE8"/>
<name>A0A7S2NFE8_9DINO</name>
<proteinExistence type="predicted"/>
<accession>A0A7S2NFE8</accession>
<organism evidence="3">
    <name type="scientific">Alexandrium andersonii</name>
    <dbReference type="NCBI Taxonomy" id="327968"/>
    <lineage>
        <taxon>Eukaryota</taxon>
        <taxon>Sar</taxon>
        <taxon>Alveolata</taxon>
        <taxon>Dinophyceae</taxon>
        <taxon>Gonyaulacales</taxon>
        <taxon>Pyrocystaceae</taxon>
        <taxon>Alexandrium</taxon>
    </lineage>
</organism>
<evidence type="ECO:0000313" key="3">
    <source>
        <dbReference type="EMBL" id="CAD9538109.1"/>
    </source>
</evidence>
<sequence length="367" mass="38913">MAALSYTFQEHAPHGRFQDIESSDSDVSSDASDSPVLQRGRLMSCIGGSAIGLTFALIFVTFASWGMESWRHDGLVATSTGRQEAELGEKVLISAGPSSAASTTPALSTPPPLAPVVAAASVPLPPTAPPPPAGQDLHDGNLCTRDEELFGGLCYRKCSLLTGGKDAIRTSPWTCCESHPCTVNQKLSIHAKVACTGFAVSGDGSCPHRPGACLEDEELFLGVCYKKCALLTEKEYPYRVAPATCCEDNGLNCLDFRNSYTSEEFAVGGGESGPGACNSDEELSMGKCVKKCSLLTNNKYPLRFSLATCCKANSRLPHKLGGVWHLGCLDPRDDKSSADFSVPGDERPADVANADAHYPLKTLTEVQ</sequence>
<feature type="transmembrane region" description="Helical" evidence="2">
    <location>
        <begin position="42"/>
        <end position="65"/>
    </location>
</feature>
<evidence type="ECO:0000256" key="2">
    <source>
        <dbReference type="SAM" id="Phobius"/>
    </source>
</evidence>
<protein>
    <submittedName>
        <fullName evidence="3">Uncharacterized protein</fullName>
    </submittedName>
</protein>
<gene>
    <name evidence="3" type="ORF">AAND1436_LOCUS47123</name>
</gene>